<evidence type="ECO:0000313" key="3">
    <source>
        <dbReference type="Proteomes" id="UP000652761"/>
    </source>
</evidence>
<dbReference type="EMBL" id="NMUH01010113">
    <property type="protein sequence ID" value="MQM20722.1"/>
    <property type="molecule type" value="Genomic_DNA"/>
</dbReference>
<comment type="caution">
    <text evidence="2">The sequence shown here is derived from an EMBL/GenBank/DDBJ whole genome shotgun (WGS) entry which is preliminary data.</text>
</comment>
<dbReference type="Proteomes" id="UP000652761">
    <property type="component" value="Unassembled WGS sequence"/>
</dbReference>
<reference evidence="2" key="1">
    <citation type="submission" date="2017-07" db="EMBL/GenBank/DDBJ databases">
        <title>Taro Niue Genome Assembly and Annotation.</title>
        <authorList>
            <person name="Atibalentja N."/>
            <person name="Keating K."/>
            <person name="Fields C.J."/>
        </authorList>
    </citation>
    <scope>NUCLEOTIDE SEQUENCE</scope>
    <source>
        <strain evidence="2">Niue_2</strain>
        <tissue evidence="2">Leaf</tissue>
    </source>
</reference>
<gene>
    <name evidence="2" type="ORF">Taro_053750</name>
</gene>
<keyword evidence="3" id="KW-1185">Reference proteome</keyword>
<evidence type="ECO:0000256" key="1">
    <source>
        <dbReference type="SAM" id="MobiDB-lite"/>
    </source>
</evidence>
<evidence type="ECO:0000313" key="2">
    <source>
        <dbReference type="EMBL" id="MQM20722.1"/>
    </source>
</evidence>
<sequence length="237" mass="26703">MDMNAQERLVAAMEMLHQDIALYAQAQREAHVQIKEEVLNLTVGAFLAENPRASLDVMTQVMNPLDNLKLGHDMLLHQFEGYWEALTDAERELYHGTGGEQQAPPEETLTPHLITTYSEMVTRALALEAANEVVDKIRGKSGEGSSDKKRKYESGNVLKVQQTAKKHHELERAPTFREVFDRTHKRKGIDDYISESARTIAETYDRTMTNRYAEGTPQPDLDPEAWVNAAGGPSVRL</sequence>
<feature type="region of interest" description="Disordered" evidence="1">
    <location>
        <begin position="211"/>
        <end position="237"/>
    </location>
</feature>
<dbReference type="AlphaFoldDB" id="A0A843XNH4"/>
<name>A0A843XNH4_COLES</name>
<organism evidence="2 3">
    <name type="scientific">Colocasia esculenta</name>
    <name type="common">Wild taro</name>
    <name type="synonym">Arum esculentum</name>
    <dbReference type="NCBI Taxonomy" id="4460"/>
    <lineage>
        <taxon>Eukaryota</taxon>
        <taxon>Viridiplantae</taxon>
        <taxon>Streptophyta</taxon>
        <taxon>Embryophyta</taxon>
        <taxon>Tracheophyta</taxon>
        <taxon>Spermatophyta</taxon>
        <taxon>Magnoliopsida</taxon>
        <taxon>Liliopsida</taxon>
        <taxon>Araceae</taxon>
        <taxon>Aroideae</taxon>
        <taxon>Colocasieae</taxon>
        <taxon>Colocasia</taxon>
    </lineage>
</organism>
<accession>A0A843XNH4</accession>
<proteinExistence type="predicted"/>
<dbReference type="OrthoDB" id="651362at2759"/>
<protein>
    <submittedName>
        <fullName evidence="2">Uncharacterized protein</fullName>
    </submittedName>
</protein>